<comment type="caution">
    <text evidence="2">The sequence shown here is derived from an EMBL/GenBank/DDBJ whole genome shotgun (WGS) entry which is preliminary data.</text>
</comment>
<dbReference type="Pfam" id="PF00078">
    <property type="entry name" value="RVT_1"/>
    <property type="match status" value="1"/>
</dbReference>
<dbReference type="EMBL" id="QRBF01000001">
    <property type="protein sequence ID" value="RDS86353.1"/>
    <property type="molecule type" value="Genomic_DNA"/>
</dbReference>
<protein>
    <recommendedName>
        <fullName evidence="1">Reverse transcriptase domain-containing protein</fullName>
    </recommendedName>
</protein>
<gene>
    <name evidence="2" type="ORF">DWU99_03600</name>
</gene>
<dbReference type="InterPro" id="IPR000477">
    <property type="entry name" value="RT_dom"/>
</dbReference>
<dbReference type="AlphaFoldDB" id="A0A370XD31"/>
<proteinExistence type="predicted"/>
<dbReference type="RefSeq" id="WP_115476620.1">
    <property type="nucleotide sequence ID" value="NZ_QRBF01000001.1"/>
</dbReference>
<accession>A0A370XD31</accession>
<evidence type="ECO:0000313" key="2">
    <source>
        <dbReference type="EMBL" id="RDS86353.1"/>
    </source>
</evidence>
<name>A0A370XD31_9GAMM</name>
<evidence type="ECO:0000313" key="3">
    <source>
        <dbReference type="Proteomes" id="UP000255334"/>
    </source>
</evidence>
<dbReference type="CDD" id="cd01646">
    <property type="entry name" value="RT_Bac_retron_I"/>
    <property type="match status" value="1"/>
</dbReference>
<feature type="domain" description="Reverse transcriptase" evidence="1">
    <location>
        <begin position="1"/>
        <end position="276"/>
    </location>
</feature>
<dbReference type="OrthoDB" id="9793236at2"/>
<dbReference type="Proteomes" id="UP000255334">
    <property type="component" value="Unassembled WGS sequence"/>
</dbReference>
<dbReference type="PROSITE" id="PS50878">
    <property type="entry name" value="RT_POL"/>
    <property type="match status" value="1"/>
</dbReference>
<organism evidence="2 3">
    <name type="scientific">Dyella psychrodurans</name>
    <dbReference type="NCBI Taxonomy" id="1927960"/>
    <lineage>
        <taxon>Bacteria</taxon>
        <taxon>Pseudomonadati</taxon>
        <taxon>Pseudomonadota</taxon>
        <taxon>Gammaproteobacteria</taxon>
        <taxon>Lysobacterales</taxon>
        <taxon>Rhodanobacteraceae</taxon>
        <taxon>Dyella</taxon>
    </lineage>
</organism>
<keyword evidence="3" id="KW-1185">Reference proteome</keyword>
<evidence type="ECO:0000259" key="1">
    <source>
        <dbReference type="PROSITE" id="PS50878"/>
    </source>
</evidence>
<sequence length="513" mass="57863">MAILSEASLDFAKAHIEKYYDSDFFPKAFEFEALWHHWAQVKQELQSKNISKFLVSLPYNATIMKARGGYRVVHQLEPLEAIAYTAMAFEIGTSIELKRAPVADRVACSYRINIANGSFFDGGSGWNDFKTKSQELANVNEYTAITDISDYYNQIYLHRLQNAIEDSDVAHKSLASDIEDFLLALNNKASQGVPVGPAASIVMAEAVMIDIDAFVSQCGIAHTRYVDDIRMFSDSKEKLSEALEKLTLYLYENHRLTLATEKTKILSSEEFIEKHLHNPYLDDKDELMEELDNISPYGGEDDFNDDFVDYLEDDEPEEDDVGETLVSALEKILEFDYIDLGLARSIIRTARRNGIPDLITPLLDNFPYFAPVAPDLFLYLNEVIDGATVSDIKSGLEIACKLPEANCTLVRYWMEHFISSHPGLLASKKLKNFVMLGQNIDNKARAAITLHDIAWVRTHKAQIYNVGSRARRAIINSARVLPSDERNPWLGLVAQNAALPLERWLATWVKASA</sequence>
<reference evidence="2 3" key="1">
    <citation type="submission" date="2018-07" db="EMBL/GenBank/DDBJ databases">
        <title>Dyella monticola sp. nov. and Dyella psychrodurans sp. nov. isolated from monsoon evergreen broad-leaved forest soil of Dinghu Mountain, China.</title>
        <authorList>
            <person name="Gao Z."/>
            <person name="Qiu L."/>
        </authorList>
    </citation>
    <scope>NUCLEOTIDE SEQUENCE [LARGE SCALE GENOMIC DNA]</scope>
    <source>
        <strain evidence="2 3">4MSK11</strain>
    </source>
</reference>